<comment type="pathway">
    <text evidence="2">Phospholipid metabolism; phosphatidylethanolamine biosynthesis; phosphatidylethanolamine from ethanolamine: step 2/3.</text>
</comment>
<dbReference type="PANTHER" id="PTHR45780:SF11">
    <property type="entry name" value="ETHANOLAMINE-PHOSPHATE CYTIDYLYLTRANSFERASE"/>
    <property type="match status" value="1"/>
</dbReference>
<gene>
    <name evidence="6" type="ORF">HannXRQ_Chr12g0359281</name>
</gene>
<reference evidence="7" key="1">
    <citation type="journal article" date="2017" name="Nature">
        <title>The sunflower genome provides insights into oil metabolism, flowering and Asterid evolution.</title>
        <authorList>
            <person name="Badouin H."/>
            <person name="Gouzy J."/>
            <person name="Grassa C.J."/>
            <person name="Murat F."/>
            <person name="Staton S.E."/>
            <person name="Cottret L."/>
            <person name="Lelandais-Briere C."/>
            <person name="Owens G.L."/>
            <person name="Carrere S."/>
            <person name="Mayjonade B."/>
            <person name="Legrand L."/>
            <person name="Gill N."/>
            <person name="Kane N.C."/>
            <person name="Bowers J.E."/>
            <person name="Hubner S."/>
            <person name="Bellec A."/>
            <person name="Berard A."/>
            <person name="Berges H."/>
            <person name="Blanchet N."/>
            <person name="Boniface M.C."/>
            <person name="Brunel D."/>
            <person name="Catrice O."/>
            <person name="Chaidir N."/>
            <person name="Claudel C."/>
            <person name="Donnadieu C."/>
            <person name="Faraut T."/>
            <person name="Fievet G."/>
            <person name="Helmstetter N."/>
            <person name="King M."/>
            <person name="Knapp S.J."/>
            <person name="Lai Z."/>
            <person name="Le Paslier M.C."/>
            <person name="Lippi Y."/>
            <person name="Lorenzon L."/>
            <person name="Mandel J.R."/>
            <person name="Marage G."/>
            <person name="Marchand G."/>
            <person name="Marquand E."/>
            <person name="Bret-Mestries E."/>
            <person name="Morien E."/>
            <person name="Nambeesan S."/>
            <person name="Nguyen T."/>
            <person name="Pegot-Espagnet P."/>
            <person name="Pouilly N."/>
            <person name="Raftis F."/>
            <person name="Sallet E."/>
            <person name="Schiex T."/>
            <person name="Thomas J."/>
            <person name="Vandecasteele C."/>
            <person name="Vares D."/>
            <person name="Vear F."/>
            <person name="Vautrin S."/>
            <person name="Crespi M."/>
            <person name="Mangin B."/>
            <person name="Burke J.M."/>
            <person name="Salse J."/>
            <person name="Munos S."/>
            <person name="Vincourt P."/>
            <person name="Rieseberg L.H."/>
            <person name="Langlade N.B."/>
        </authorList>
    </citation>
    <scope>NUCLEOTIDE SEQUENCE [LARGE SCALE GENOMIC DNA]</scope>
    <source>
        <strain evidence="7">cv. SF193</strain>
    </source>
</reference>
<protein>
    <recommendedName>
        <fullName evidence="3">ethanolamine-phosphate cytidylyltransferase</fullName>
        <ecNumber evidence="3">2.7.7.14</ecNumber>
    </recommendedName>
    <alternativeName>
        <fullName evidence="4">CTP:phosphoethanolamine cytidylyltransferase</fullName>
    </alternativeName>
</protein>
<proteinExistence type="predicted"/>
<dbReference type="STRING" id="4232.A0A251T2S7"/>
<dbReference type="InParanoid" id="A0A251T2S7"/>
<evidence type="ECO:0000256" key="2">
    <source>
        <dbReference type="ARBA" id="ARBA00024191"/>
    </source>
</evidence>
<evidence type="ECO:0000256" key="1">
    <source>
        <dbReference type="ARBA" id="ARBA00005189"/>
    </source>
</evidence>
<dbReference type="UniPathway" id="UPA00558">
    <property type="reaction ID" value="UER00742"/>
</dbReference>
<dbReference type="InterPro" id="IPR004821">
    <property type="entry name" value="Cyt_trans-like"/>
</dbReference>
<dbReference type="GO" id="GO:0006646">
    <property type="term" value="P:phosphatidylethanolamine biosynthetic process"/>
    <property type="evidence" value="ECO:0007669"/>
    <property type="project" value="UniProtKB-UniPathway"/>
</dbReference>
<keyword evidence="7" id="KW-1185">Reference proteome</keyword>
<dbReference type="InterPro" id="IPR044608">
    <property type="entry name" value="Ect1/PCYT2"/>
</dbReference>
<dbReference type="EC" id="2.7.7.14" evidence="3"/>
<dbReference type="InterPro" id="IPR014729">
    <property type="entry name" value="Rossmann-like_a/b/a_fold"/>
</dbReference>
<evidence type="ECO:0000259" key="5">
    <source>
        <dbReference type="Pfam" id="PF01467"/>
    </source>
</evidence>
<dbReference type="GO" id="GO:0004306">
    <property type="term" value="F:ethanolamine-phosphate cytidylyltransferase activity"/>
    <property type="evidence" value="ECO:0007669"/>
    <property type="project" value="UniProtKB-EC"/>
</dbReference>
<comment type="pathway">
    <text evidence="1">Lipid metabolism.</text>
</comment>
<dbReference type="Pfam" id="PF01467">
    <property type="entry name" value="CTP_transf_like"/>
    <property type="match status" value="1"/>
</dbReference>
<dbReference type="PANTHER" id="PTHR45780">
    <property type="entry name" value="ETHANOLAMINE-PHOSPHATE CYTIDYLYLTRANSFERASE"/>
    <property type="match status" value="1"/>
</dbReference>
<evidence type="ECO:0000313" key="6">
    <source>
        <dbReference type="EMBL" id="OTG04161.1"/>
    </source>
</evidence>
<evidence type="ECO:0000256" key="3">
    <source>
        <dbReference type="ARBA" id="ARBA00024221"/>
    </source>
</evidence>
<accession>A0A251T2S7</accession>
<dbReference type="EMBL" id="CM007901">
    <property type="protein sequence ID" value="OTG04161.1"/>
    <property type="molecule type" value="Genomic_DNA"/>
</dbReference>
<evidence type="ECO:0000256" key="4">
    <source>
        <dbReference type="ARBA" id="ARBA00031473"/>
    </source>
</evidence>
<dbReference type="Gene3D" id="3.40.50.620">
    <property type="entry name" value="HUPs"/>
    <property type="match status" value="1"/>
</dbReference>
<evidence type="ECO:0000313" key="7">
    <source>
        <dbReference type="Proteomes" id="UP000215914"/>
    </source>
</evidence>
<organism evidence="6 7">
    <name type="scientific">Helianthus annuus</name>
    <name type="common">Common sunflower</name>
    <dbReference type="NCBI Taxonomy" id="4232"/>
    <lineage>
        <taxon>Eukaryota</taxon>
        <taxon>Viridiplantae</taxon>
        <taxon>Streptophyta</taxon>
        <taxon>Embryophyta</taxon>
        <taxon>Tracheophyta</taxon>
        <taxon>Spermatophyta</taxon>
        <taxon>Magnoliopsida</taxon>
        <taxon>eudicotyledons</taxon>
        <taxon>Gunneridae</taxon>
        <taxon>Pentapetalae</taxon>
        <taxon>asterids</taxon>
        <taxon>campanulids</taxon>
        <taxon>Asterales</taxon>
        <taxon>Asteraceae</taxon>
        <taxon>Asteroideae</taxon>
        <taxon>Heliantheae alliance</taxon>
        <taxon>Heliantheae</taxon>
        <taxon>Helianthus</taxon>
    </lineage>
</organism>
<dbReference type="AlphaFoldDB" id="A0A251T2S7"/>
<dbReference type="NCBIfam" id="TIGR00125">
    <property type="entry name" value="cyt_tran_rel"/>
    <property type="match status" value="1"/>
</dbReference>
<sequence length="132" mass="14909">MPRGRGQMRVWCTDGGFDLFHAGHVEILKNARQLGDFTSGVYTDQTVSQQRGAHFPLMHLHERSLSVLACRYVDESLLAHLGNLKRHGHGRSYKVPKSMGIFRTLESPKNITTTSVAERIKANHEILPEEKC</sequence>
<dbReference type="SUPFAM" id="SSF52374">
    <property type="entry name" value="Nucleotidylyl transferase"/>
    <property type="match status" value="1"/>
</dbReference>
<feature type="domain" description="Cytidyltransferase-like" evidence="5">
    <location>
        <begin position="13"/>
        <end position="86"/>
    </location>
</feature>
<dbReference type="Proteomes" id="UP000215914">
    <property type="component" value="Chromosome 12"/>
</dbReference>
<name>A0A251T2S7_HELAN</name>